<sequence>MGFFLWTVLVMVVVVGWLILGGATSSAARYYLKFATFGISSMFFATSPIPLMLRNPKDSKNALLPAAGLRLTAKLMGLKCTVRGKENIVKDSGCVVVINHQSILDLIVLAELWPVMDRCTVISKREIFYLWPFGLAAWLWGTIFIDRLNARSAQKSINSTGAIIRDRKARVLMFPEGTRSMKDKLLPFKKGAFHLAIASQCPVQPVVVSRYTFLGDRRFDAGVIDITILSPLETKGLVREDVTKLMENTYTVMTDYLESISPSRNNNIAKSKFD</sequence>
<keyword evidence="2" id="KW-1185">Reference proteome</keyword>
<dbReference type="EMBL" id="CM043020">
    <property type="protein sequence ID" value="KAI4459826.1"/>
    <property type="molecule type" value="Genomic_DNA"/>
</dbReference>
<gene>
    <name evidence="1" type="ORF">MML48_6g00021016</name>
</gene>
<accession>A0ACB9SZ13</accession>
<dbReference type="Proteomes" id="UP001056778">
    <property type="component" value="Chromosome 6"/>
</dbReference>
<keyword evidence="1" id="KW-0012">Acyltransferase</keyword>
<keyword evidence="1" id="KW-0808">Transferase</keyword>
<evidence type="ECO:0000313" key="1">
    <source>
        <dbReference type="EMBL" id="KAI4459826.1"/>
    </source>
</evidence>
<evidence type="ECO:0000313" key="2">
    <source>
        <dbReference type="Proteomes" id="UP001056778"/>
    </source>
</evidence>
<organism evidence="1 2">
    <name type="scientific">Holotrichia oblita</name>
    <name type="common">Chafer beetle</name>
    <dbReference type="NCBI Taxonomy" id="644536"/>
    <lineage>
        <taxon>Eukaryota</taxon>
        <taxon>Metazoa</taxon>
        <taxon>Ecdysozoa</taxon>
        <taxon>Arthropoda</taxon>
        <taxon>Hexapoda</taxon>
        <taxon>Insecta</taxon>
        <taxon>Pterygota</taxon>
        <taxon>Neoptera</taxon>
        <taxon>Endopterygota</taxon>
        <taxon>Coleoptera</taxon>
        <taxon>Polyphaga</taxon>
        <taxon>Scarabaeiformia</taxon>
        <taxon>Scarabaeidae</taxon>
        <taxon>Melolonthinae</taxon>
        <taxon>Holotrichia</taxon>
    </lineage>
</organism>
<comment type="caution">
    <text evidence="1">The sequence shown here is derived from an EMBL/GenBank/DDBJ whole genome shotgun (WGS) entry which is preliminary data.</text>
</comment>
<proteinExistence type="predicted"/>
<protein>
    <submittedName>
        <fullName evidence="1">1-acyl-sn-glycerol-3-phosphate acyltransferase</fullName>
    </submittedName>
</protein>
<name>A0ACB9SZ13_HOLOL</name>
<reference evidence="1" key="1">
    <citation type="submission" date="2022-04" db="EMBL/GenBank/DDBJ databases">
        <title>Chromosome-scale genome assembly of Holotrichia oblita Faldermann.</title>
        <authorList>
            <person name="Rongchong L."/>
        </authorList>
    </citation>
    <scope>NUCLEOTIDE SEQUENCE</scope>
    <source>
        <strain evidence="1">81SQS9</strain>
    </source>
</reference>